<dbReference type="AlphaFoldDB" id="A0A316DQ36"/>
<sequence length="864" mass="95871">MKKLYVILLLFLPFFIQSQIITFTDLELKNKLLTASPTTYVALDSNGNSVAIDTNTDNEIDVSEAQVIYELDISSSNITDLTGLENFINLTRLEVNLNYLTTFDGTAFTNLEYLNFSNNNLNTVNLTGLSNLQIFWAFGNPFTSIDVSSLSALDLLDISYCDNLTSLDVSNLTNLTDLSCSSNDLMTSLNVSGCIALEDLNCQYSAITSLDLSGLSSLSTMFAEQNNINSIDVTGAVSLGNLNIAFNQITSLTVHDLPVLQSISATGNMINNFDIQNCPFFFTLVMEDNLLTTLDLSQVPNTTIVQVNNNLLDTLILAEENEIVQIQLSNNLLTEIDLNNCINLNWGSFNDNPNLESVFMKNGSLESLFNININNLPNLEYICTDAEQLSDVQIWLINNGYSNVNVNTYCSFVPGGSIYEIEGQSRFDFNNDGCTNTDPIVPFMNYTINDGTTTESGFANSSGYYYIPVQAGDYTITPIAPNPALFDVVPTSFDISFPNGQDIFMQDICFTANSVVNDLQVILTPLTPARPGFDADYNLLINNVGNQVLSGDLNLAYQESIVTYVDSDIPFDTSDASSFTWNFIDLAPFQSLSVNVTFNVNPPTDPDFPVNIDDILTYTATVNPVVGDANPDDNIFILNQTVVGSFDPNDIQCLEGDSILLEDVGEYVHYRIRFENTGTFPAENIVVKNIIDTQKFNMSSLQVLNGSHDFVTKIIDNQIEFVFEGVNLPFDDATNDGFVLYKIRTLPTLSEGDIFTNNAEIYFDFNFPIETNDYHTEVIENLSVVSFVKDDFAIYPNPTADDLIIKTEQIIEKIQIYNALGMLIKELRPNNTNNEVSVSDLTTGIYIIQIQTGTKKTIRKFIKE</sequence>
<dbReference type="OrthoDB" id="1110367at2"/>
<reference evidence="6 7" key="1">
    <citation type="submission" date="2018-05" db="EMBL/GenBank/DDBJ databases">
        <title>Genomic Encyclopedia of Archaeal and Bacterial Type Strains, Phase II (KMG-II): from individual species to whole genera.</title>
        <authorList>
            <person name="Goeker M."/>
        </authorList>
    </citation>
    <scope>NUCLEOTIDE SEQUENCE [LARGE SCALE GENOMIC DNA]</scope>
    <source>
        <strain evidence="6 7">DSM 22637</strain>
    </source>
</reference>
<dbReference type="PANTHER" id="PTHR47566:SF1">
    <property type="entry name" value="PROTEIN NUD1"/>
    <property type="match status" value="1"/>
</dbReference>
<dbReference type="InterPro" id="IPR001611">
    <property type="entry name" value="Leu-rich_rpt"/>
</dbReference>
<dbReference type="InterPro" id="IPR055353">
    <property type="entry name" value="DUF7619"/>
</dbReference>
<dbReference type="RefSeq" id="WP_109681491.1">
    <property type="nucleotide sequence ID" value="NZ_QGGP01000002.1"/>
</dbReference>
<dbReference type="PROSITE" id="PS51450">
    <property type="entry name" value="LRR"/>
    <property type="match status" value="1"/>
</dbReference>
<dbReference type="NCBIfam" id="TIGR01451">
    <property type="entry name" value="B_ant_repeat"/>
    <property type="match status" value="1"/>
</dbReference>
<keyword evidence="3" id="KW-0677">Repeat</keyword>
<comment type="caution">
    <text evidence="6">The sequence shown here is derived from an EMBL/GenBank/DDBJ whole genome shotgun (WGS) entry which is preliminary data.</text>
</comment>
<evidence type="ECO:0000256" key="1">
    <source>
        <dbReference type="ARBA" id="ARBA00022614"/>
    </source>
</evidence>
<dbReference type="InterPro" id="IPR047589">
    <property type="entry name" value="DUF11_rpt"/>
</dbReference>
<organism evidence="6 7">
    <name type="scientific">Xanthomarina spongicola</name>
    <dbReference type="NCBI Taxonomy" id="570520"/>
    <lineage>
        <taxon>Bacteria</taxon>
        <taxon>Pseudomonadati</taxon>
        <taxon>Bacteroidota</taxon>
        <taxon>Flavobacteriia</taxon>
        <taxon>Flavobacteriales</taxon>
        <taxon>Flavobacteriaceae</taxon>
        <taxon>Xanthomarina</taxon>
    </lineage>
</organism>
<keyword evidence="1" id="KW-0433">Leucine-rich repeat</keyword>
<evidence type="ECO:0000256" key="2">
    <source>
        <dbReference type="ARBA" id="ARBA00022729"/>
    </source>
</evidence>
<proteinExistence type="predicted"/>
<keyword evidence="7" id="KW-1185">Reference proteome</keyword>
<dbReference type="EMBL" id="QGGP01000002">
    <property type="protein sequence ID" value="PWK19598.1"/>
    <property type="molecule type" value="Genomic_DNA"/>
</dbReference>
<name>A0A316DQ36_9FLAO</name>
<accession>A0A316DQ36</accession>
<dbReference type="Pfam" id="PF23952">
    <property type="entry name" value="LRR_EndoS"/>
    <property type="match status" value="1"/>
</dbReference>
<dbReference type="GO" id="GO:0035591">
    <property type="term" value="F:signaling adaptor activity"/>
    <property type="evidence" value="ECO:0007669"/>
    <property type="project" value="TreeGrafter"/>
</dbReference>
<feature type="domain" description="Secretion system C-terminal sorting" evidence="4">
    <location>
        <begin position="794"/>
        <end position="862"/>
    </location>
</feature>
<dbReference type="SUPFAM" id="SSF52058">
    <property type="entry name" value="L domain-like"/>
    <property type="match status" value="1"/>
</dbReference>
<feature type="domain" description="DUF7619" evidence="5">
    <location>
        <begin position="647"/>
        <end position="776"/>
    </location>
</feature>
<dbReference type="InterPro" id="IPR052574">
    <property type="entry name" value="CDIRP"/>
</dbReference>
<dbReference type="Pfam" id="PF18962">
    <property type="entry name" value="Por_Secre_tail"/>
    <property type="match status" value="1"/>
</dbReference>
<dbReference type="Pfam" id="PF24595">
    <property type="entry name" value="DUF7619"/>
    <property type="match status" value="1"/>
</dbReference>
<evidence type="ECO:0000256" key="3">
    <source>
        <dbReference type="ARBA" id="ARBA00022737"/>
    </source>
</evidence>
<dbReference type="Gene3D" id="3.80.10.10">
    <property type="entry name" value="Ribonuclease Inhibitor"/>
    <property type="match status" value="1"/>
</dbReference>
<evidence type="ECO:0000259" key="5">
    <source>
        <dbReference type="Pfam" id="PF24595"/>
    </source>
</evidence>
<evidence type="ECO:0000313" key="7">
    <source>
        <dbReference type="Proteomes" id="UP000245430"/>
    </source>
</evidence>
<evidence type="ECO:0000259" key="4">
    <source>
        <dbReference type="Pfam" id="PF18962"/>
    </source>
</evidence>
<evidence type="ECO:0000313" key="6">
    <source>
        <dbReference type="EMBL" id="PWK19598.1"/>
    </source>
</evidence>
<dbReference type="Proteomes" id="UP000245430">
    <property type="component" value="Unassembled WGS sequence"/>
</dbReference>
<dbReference type="InterPro" id="IPR032675">
    <property type="entry name" value="LRR_dom_sf"/>
</dbReference>
<gene>
    <name evidence="6" type="ORF">LX78_00946</name>
</gene>
<dbReference type="PANTHER" id="PTHR47566">
    <property type="match status" value="1"/>
</dbReference>
<dbReference type="NCBIfam" id="TIGR04183">
    <property type="entry name" value="Por_Secre_tail"/>
    <property type="match status" value="1"/>
</dbReference>
<keyword evidence="2" id="KW-0732">Signal</keyword>
<dbReference type="InterPro" id="IPR026444">
    <property type="entry name" value="Secre_tail"/>
</dbReference>
<protein>
    <submittedName>
        <fullName evidence="6">Putative repeat protein (TIGR01451 family)/predicted secreted protein (Por secretion system target)</fullName>
    </submittedName>
</protein>